<evidence type="ECO:0000256" key="1">
    <source>
        <dbReference type="SAM" id="MobiDB-lite"/>
    </source>
</evidence>
<feature type="compositionally biased region" description="Acidic residues" evidence="1">
    <location>
        <begin position="8"/>
        <end position="49"/>
    </location>
</feature>
<sequence>MTDRAETNEPEGAEVVEPETPVADDVETDVDEVDEPRDAADEQAEDDESTERVERRSDVVIVMAVFVVLFGYQLYAAVSNLIGLPEVYAAAGITDAVPWAILVANVAAPAVAFAAASAVARGRRLAARAGILLLGFGVSAQLSLLCEELARQAAIAAFSH</sequence>
<keyword evidence="2" id="KW-1133">Transmembrane helix</keyword>
<feature type="transmembrane region" description="Helical" evidence="2">
    <location>
        <begin position="59"/>
        <end position="76"/>
    </location>
</feature>
<feature type="transmembrane region" description="Helical" evidence="2">
    <location>
        <begin position="96"/>
        <end position="118"/>
    </location>
</feature>
<protein>
    <submittedName>
        <fullName evidence="3">Uncharacterized protein</fullName>
    </submittedName>
</protein>
<name>A0A1G8FT05_9MICO</name>
<evidence type="ECO:0000256" key="2">
    <source>
        <dbReference type="SAM" id="Phobius"/>
    </source>
</evidence>
<keyword evidence="2" id="KW-0472">Membrane</keyword>
<dbReference type="RefSeq" id="WP_092505638.1">
    <property type="nucleotide sequence ID" value="NZ_LT629695.1"/>
</dbReference>
<accession>A0A1G8FT05</accession>
<gene>
    <name evidence="3" type="ORF">SAMN04489720_2607</name>
</gene>
<dbReference type="EMBL" id="LT629695">
    <property type="protein sequence ID" value="SDH85298.1"/>
    <property type="molecule type" value="Genomic_DNA"/>
</dbReference>
<dbReference type="STRING" id="399736.SAMN04489720_2607"/>
<dbReference type="Proteomes" id="UP000198822">
    <property type="component" value="Chromosome I"/>
</dbReference>
<proteinExistence type="predicted"/>
<dbReference type="AlphaFoldDB" id="A0A1G8FT05"/>
<keyword evidence="2" id="KW-0812">Transmembrane</keyword>
<reference evidence="4" key="1">
    <citation type="submission" date="2016-10" db="EMBL/GenBank/DDBJ databases">
        <authorList>
            <person name="Varghese N."/>
            <person name="Submissions S."/>
        </authorList>
    </citation>
    <scope>NUCLEOTIDE SEQUENCE [LARGE SCALE GENOMIC DNA]</scope>
    <source>
        <strain evidence="4">DSM 22002</strain>
    </source>
</reference>
<feature type="region of interest" description="Disordered" evidence="1">
    <location>
        <begin position="1"/>
        <end position="52"/>
    </location>
</feature>
<evidence type="ECO:0000313" key="3">
    <source>
        <dbReference type="EMBL" id="SDH85298.1"/>
    </source>
</evidence>
<organism evidence="3 4">
    <name type="scientific">Agrococcus jejuensis</name>
    <dbReference type="NCBI Taxonomy" id="399736"/>
    <lineage>
        <taxon>Bacteria</taxon>
        <taxon>Bacillati</taxon>
        <taxon>Actinomycetota</taxon>
        <taxon>Actinomycetes</taxon>
        <taxon>Micrococcales</taxon>
        <taxon>Microbacteriaceae</taxon>
        <taxon>Agrococcus</taxon>
    </lineage>
</organism>
<evidence type="ECO:0000313" key="4">
    <source>
        <dbReference type="Proteomes" id="UP000198822"/>
    </source>
</evidence>
<keyword evidence="4" id="KW-1185">Reference proteome</keyword>